<dbReference type="AlphaFoldDB" id="A0A8C9TX25"/>
<dbReference type="Proteomes" id="UP000694397">
    <property type="component" value="Chromosome 21"/>
</dbReference>
<reference evidence="1 2" key="1">
    <citation type="submission" date="2019-04" db="EMBL/GenBank/DDBJ databases">
        <authorList>
            <consortium name="Wellcome Sanger Institute Data Sharing"/>
        </authorList>
    </citation>
    <scope>NUCLEOTIDE SEQUENCE [LARGE SCALE GENOMIC DNA]</scope>
</reference>
<reference evidence="1" key="2">
    <citation type="submission" date="2025-08" db="UniProtKB">
        <authorList>
            <consortium name="Ensembl"/>
        </authorList>
    </citation>
    <scope>IDENTIFICATION</scope>
</reference>
<sequence>LYSGVIFTALIQGKFLARGYRSRRRDSNPGLALPWHFPPPEWPLAAAVAAERPVQEPPTSAWHRLRREAPRRSEEMEIRFASRGFEAERSRGQHSLLSARSTVAESVAGVLTGTFTVFPLCY</sequence>
<reference evidence="1" key="3">
    <citation type="submission" date="2025-09" db="UniProtKB">
        <authorList>
            <consortium name="Ensembl"/>
        </authorList>
    </citation>
    <scope>IDENTIFICATION</scope>
</reference>
<evidence type="ECO:0000313" key="1">
    <source>
        <dbReference type="Ensembl" id="ENSSFOP00015059258.1"/>
    </source>
</evidence>
<keyword evidence="2" id="KW-1185">Reference proteome</keyword>
<proteinExistence type="predicted"/>
<dbReference type="Ensembl" id="ENSSFOT00015054169.1">
    <property type="protein sequence ID" value="ENSSFOP00015059258.1"/>
    <property type="gene ID" value="ENSSFOG00015032593.1"/>
</dbReference>
<organism evidence="1 2">
    <name type="scientific">Scleropages formosus</name>
    <name type="common">Asian bonytongue</name>
    <name type="synonym">Osteoglossum formosum</name>
    <dbReference type="NCBI Taxonomy" id="113540"/>
    <lineage>
        <taxon>Eukaryota</taxon>
        <taxon>Metazoa</taxon>
        <taxon>Chordata</taxon>
        <taxon>Craniata</taxon>
        <taxon>Vertebrata</taxon>
        <taxon>Euteleostomi</taxon>
        <taxon>Actinopterygii</taxon>
        <taxon>Neopterygii</taxon>
        <taxon>Teleostei</taxon>
        <taxon>Osteoglossocephala</taxon>
        <taxon>Osteoglossomorpha</taxon>
        <taxon>Osteoglossiformes</taxon>
        <taxon>Osteoglossidae</taxon>
        <taxon>Scleropages</taxon>
    </lineage>
</organism>
<name>A0A8C9TX25_SCLFO</name>
<evidence type="ECO:0000313" key="2">
    <source>
        <dbReference type="Proteomes" id="UP000694397"/>
    </source>
</evidence>
<accession>A0A8C9TX25</accession>
<protein>
    <submittedName>
        <fullName evidence="1">Uncharacterized protein</fullName>
    </submittedName>
</protein>